<evidence type="ECO:0000313" key="3">
    <source>
        <dbReference type="Proteomes" id="UP001214576"/>
    </source>
</evidence>
<dbReference type="AlphaFoldDB" id="A0AAD4YB60"/>
<evidence type="ECO:0000256" key="1">
    <source>
        <dbReference type="SAM" id="SignalP"/>
    </source>
</evidence>
<keyword evidence="1" id="KW-0732">Signal</keyword>
<protein>
    <submittedName>
        <fullName evidence="2">Uncharacterized protein</fullName>
    </submittedName>
</protein>
<dbReference type="Proteomes" id="UP001214576">
    <property type="component" value="Unassembled WGS sequence"/>
</dbReference>
<feature type="chain" id="PRO_5042206604" evidence="1">
    <location>
        <begin position="19"/>
        <end position="131"/>
    </location>
</feature>
<gene>
    <name evidence="2" type="ORF">MG293_008009</name>
</gene>
<reference evidence="2" key="1">
    <citation type="submission" date="2022-03" db="EMBL/GenBank/DDBJ databases">
        <title>Genomic analyses of argali, domestic sheep and their hybrids provide insights into chromosomal evolution, heterosis and genetic basis of agronomic traits.</title>
        <authorList>
            <person name="Li M."/>
        </authorList>
    </citation>
    <scope>NUCLEOTIDE SEQUENCE</scope>
    <source>
        <strain evidence="2">CAU-MHL-2022a</strain>
        <tissue evidence="2">Skin</tissue>
    </source>
</reference>
<proteinExistence type="predicted"/>
<comment type="caution">
    <text evidence="2">The sequence shown here is derived from an EMBL/GenBank/DDBJ whole genome shotgun (WGS) entry which is preliminary data.</text>
</comment>
<accession>A0AAD4YB60</accession>
<dbReference type="EMBL" id="JAKZEL010000008">
    <property type="protein sequence ID" value="KAI4540867.1"/>
    <property type="molecule type" value="Genomic_DNA"/>
</dbReference>
<keyword evidence="3" id="KW-1185">Reference proteome</keyword>
<feature type="signal peptide" evidence="1">
    <location>
        <begin position="1"/>
        <end position="18"/>
    </location>
</feature>
<name>A0AAD4YB60_OVIAM</name>
<organism evidence="2 3">
    <name type="scientific">Ovis ammon polii</name>
    <dbReference type="NCBI Taxonomy" id="230172"/>
    <lineage>
        <taxon>Eukaryota</taxon>
        <taxon>Metazoa</taxon>
        <taxon>Chordata</taxon>
        <taxon>Craniata</taxon>
        <taxon>Vertebrata</taxon>
        <taxon>Euteleostomi</taxon>
        <taxon>Mammalia</taxon>
        <taxon>Eutheria</taxon>
        <taxon>Laurasiatheria</taxon>
        <taxon>Artiodactyla</taxon>
        <taxon>Ruminantia</taxon>
        <taxon>Pecora</taxon>
        <taxon>Bovidae</taxon>
        <taxon>Caprinae</taxon>
        <taxon>Ovis</taxon>
    </lineage>
</organism>
<evidence type="ECO:0000313" key="2">
    <source>
        <dbReference type="EMBL" id="KAI4540867.1"/>
    </source>
</evidence>
<sequence>MPPAPPAALMVLPLTARGASLQILLSRCPGVFLSQQDFLCLNWSLTAVYNESTSCSCVSSVAVVCAQYLQCVSSVAAYLLCVCSVAVVCTLQSCAAVVCALSSCGVCTQYLWAQADGGLVMGDTMLYTPVN</sequence>